<dbReference type="EMBL" id="CP036455">
    <property type="protein sequence ID" value="QBI55458.1"/>
    <property type="molecule type" value="Genomic_DNA"/>
</dbReference>
<evidence type="ECO:0000259" key="6">
    <source>
        <dbReference type="Pfam" id="PF07730"/>
    </source>
</evidence>
<accession>A0A4P6Q429</accession>
<evidence type="ECO:0000256" key="5">
    <source>
        <dbReference type="SAM" id="Phobius"/>
    </source>
</evidence>
<evidence type="ECO:0000256" key="1">
    <source>
        <dbReference type="ARBA" id="ARBA00022679"/>
    </source>
</evidence>
<dbReference type="InterPro" id="IPR011712">
    <property type="entry name" value="Sig_transdc_His_kin_sub3_dim/P"/>
</dbReference>
<organism evidence="7 8">
    <name type="scientific">Streptomonospora litoralis</name>
    <dbReference type="NCBI Taxonomy" id="2498135"/>
    <lineage>
        <taxon>Bacteria</taxon>
        <taxon>Bacillati</taxon>
        <taxon>Actinomycetota</taxon>
        <taxon>Actinomycetes</taxon>
        <taxon>Streptosporangiales</taxon>
        <taxon>Nocardiopsidaceae</taxon>
        <taxon>Streptomonospora</taxon>
    </lineage>
</organism>
<dbReference type="InterPro" id="IPR036890">
    <property type="entry name" value="HATPase_C_sf"/>
</dbReference>
<keyword evidence="8" id="KW-1185">Reference proteome</keyword>
<feature type="transmembrane region" description="Helical" evidence="5">
    <location>
        <begin position="97"/>
        <end position="116"/>
    </location>
</feature>
<feature type="region of interest" description="Disordered" evidence="4">
    <location>
        <begin position="409"/>
        <end position="428"/>
    </location>
</feature>
<feature type="transmembrane region" description="Helical" evidence="5">
    <location>
        <begin position="40"/>
        <end position="58"/>
    </location>
</feature>
<feature type="compositionally biased region" description="Low complexity" evidence="4">
    <location>
        <begin position="10"/>
        <end position="23"/>
    </location>
</feature>
<dbReference type="Pfam" id="PF07730">
    <property type="entry name" value="HisKA_3"/>
    <property type="match status" value="1"/>
</dbReference>
<reference evidence="7 8" key="1">
    <citation type="submission" date="2019-02" db="EMBL/GenBank/DDBJ databases">
        <authorList>
            <person name="Khodamoradi S."/>
            <person name="Hahnke R.L."/>
            <person name="Kaempfer P."/>
            <person name="Schumann P."/>
            <person name="Rohde M."/>
            <person name="Steinert M."/>
            <person name="Luzhetskyy A."/>
            <person name="Wink J."/>
            <person name="Ruckert C."/>
        </authorList>
    </citation>
    <scope>NUCLEOTIDE SEQUENCE [LARGE SCALE GENOMIC DNA]</scope>
    <source>
        <strain evidence="7 8">M2</strain>
    </source>
</reference>
<feature type="transmembrane region" description="Helical" evidence="5">
    <location>
        <begin position="70"/>
        <end position="91"/>
    </location>
</feature>
<dbReference type="CDD" id="cd16917">
    <property type="entry name" value="HATPase_UhpB-NarQ-NarX-like"/>
    <property type="match status" value="1"/>
</dbReference>
<evidence type="ECO:0000256" key="4">
    <source>
        <dbReference type="SAM" id="MobiDB-lite"/>
    </source>
</evidence>
<feature type="region of interest" description="Disordered" evidence="4">
    <location>
        <begin position="1"/>
        <end position="33"/>
    </location>
</feature>
<feature type="domain" description="Signal transduction histidine kinase subgroup 3 dimerisation and phosphoacceptor" evidence="6">
    <location>
        <begin position="213"/>
        <end position="277"/>
    </location>
</feature>
<protein>
    <submittedName>
        <fullName evidence="7">Sensor histidine kinase DesK</fullName>
        <ecNumber evidence="7">2.7.13.3</ecNumber>
    </submittedName>
</protein>
<evidence type="ECO:0000256" key="3">
    <source>
        <dbReference type="ARBA" id="ARBA00023012"/>
    </source>
</evidence>
<keyword evidence="1 7" id="KW-0808">Transferase</keyword>
<dbReference type="RefSeq" id="WP_242677034.1">
    <property type="nucleotide sequence ID" value="NZ_CP036455.1"/>
</dbReference>
<name>A0A4P6Q429_9ACTN</name>
<dbReference type="PANTHER" id="PTHR24421">
    <property type="entry name" value="NITRATE/NITRITE SENSOR PROTEIN NARX-RELATED"/>
    <property type="match status" value="1"/>
</dbReference>
<dbReference type="SUPFAM" id="SSF55874">
    <property type="entry name" value="ATPase domain of HSP90 chaperone/DNA topoisomerase II/histidine kinase"/>
    <property type="match status" value="1"/>
</dbReference>
<keyword evidence="5" id="KW-1133">Transmembrane helix</keyword>
<dbReference type="GO" id="GO:0000155">
    <property type="term" value="F:phosphorelay sensor kinase activity"/>
    <property type="evidence" value="ECO:0007669"/>
    <property type="project" value="InterPro"/>
</dbReference>
<dbReference type="AlphaFoldDB" id="A0A4P6Q429"/>
<dbReference type="PANTHER" id="PTHR24421:SF63">
    <property type="entry name" value="SENSOR HISTIDINE KINASE DESK"/>
    <property type="match status" value="1"/>
</dbReference>
<evidence type="ECO:0000313" key="8">
    <source>
        <dbReference type="Proteomes" id="UP000292235"/>
    </source>
</evidence>
<feature type="transmembrane region" description="Helical" evidence="5">
    <location>
        <begin position="169"/>
        <end position="188"/>
    </location>
</feature>
<dbReference type="InterPro" id="IPR050482">
    <property type="entry name" value="Sensor_HK_TwoCompSys"/>
</dbReference>
<dbReference type="EC" id="2.7.13.3" evidence="7"/>
<dbReference type="GO" id="GO:0016020">
    <property type="term" value="C:membrane"/>
    <property type="evidence" value="ECO:0007669"/>
    <property type="project" value="InterPro"/>
</dbReference>
<dbReference type="Gene3D" id="1.20.5.1930">
    <property type="match status" value="1"/>
</dbReference>
<evidence type="ECO:0000256" key="2">
    <source>
        <dbReference type="ARBA" id="ARBA00022777"/>
    </source>
</evidence>
<keyword evidence="2 7" id="KW-0418">Kinase</keyword>
<feature type="transmembrane region" description="Helical" evidence="5">
    <location>
        <begin position="128"/>
        <end position="157"/>
    </location>
</feature>
<keyword evidence="5" id="KW-0472">Membrane</keyword>
<dbReference type="Gene3D" id="3.30.565.10">
    <property type="entry name" value="Histidine kinase-like ATPase, C-terminal domain"/>
    <property type="match status" value="1"/>
</dbReference>
<keyword evidence="5" id="KW-0812">Transmembrane</keyword>
<proteinExistence type="predicted"/>
<dbReference type="Proteomes" id="UP000292235">
    <property type="component" value="Chromosome"/>
</dbReference>
<keyword evidence="3" id="KW-0902">Two-component regulatory system</keyword>
<dbReference type="KEGG" id="strr:EKD16_18470"/>
<dbReference type="GO" id="GO:0046983">
    <property type="term" value="F:protein dimerization activity"/>
    <property type="evidence" value="ECO:0007669"/>
    <property type="project" value="InterPro"/>
</dbReference>
<evidence type="ECO:0000313" key="7">
    <source>
        <dbReference type="EMBL" id="QBI55458.1"/>
    </source>
</evidence>
<sequence>MTTRPSAADPATSGSTPESTTGTAHDDTAAATESGAPRSAWALSTAVVVGFFLTQCQLAYSRPFTLAESIAVITCLVLQLILQLLVGLWFGRPDRRAAAHAALAAHAVLVLVPSTLLPDAWMGVPGYLAGSVLLVLSSPAAAWTAFAAVIAAVAIIHGALSPVEATAPGGLFFAPLRAAVIGLIVFGLTRFRKMVVDLHEARTALAEASIVRERLRFARDLHDLLGYSLAALTLKAELAHHLIPRHHGRAQGEVNEILDIGRQALADVRSVADGYRNLSLEEECRSVRAVLTTAGVQVRMRTEYGHLPTQVSTVIATVLREGATNLLRHSKAENCAITIREVEENVEAEMVNDGASATSGPGAGGSSSGLENLATRAEALGGGLTHGSTPDGVFRVAVVLPRRPDTAALRAARGQSAGTAEPGAEVAG</sequence>
<gene>
    <name evidence="7" type="primary">desK7</name>
    <name evidence="7" type="ORF">EKD16_18470</name>
</gene>